<organism evidence="1 2">
    <name type="scientific">Phyllosticta paracitricarpa</name>
    <dbReference type="NCBI Taxonomy" id="2016321"/>
    <lineage>
        <taxon>Eukaryota</taxon>
        <taxon>Fungi</taxon>
        <taxon>Dikarya</taxon>
        <taxon>Ascomycota</taxon>
        <taxon>Pezizomycotina</taxon>
        <taxon>Dothideomycetes</taxon>
        <taxon>Dothideomycetes incertae sedis</taxon>
        <taxon>Botryosphaeriales</taxon>
        <taxon>Phyllostictaceae</taxon>
        <taxon>Phyllosticta</taxon>
    </lineage>
</organism>
<comment type="caution">
    <text evidence="1">The sequence shown here is derived from an EMBL/GenBank/DDBJ whole genome shotgun (WGS) entry which is preliminary data.</text>
</comment>
<evidence type="ECO:0000313" key="2">
    <source>
        <dbReference type="Proteomes" id="UP001367316"/>
    </source>
</evidence>
<evidence type="ECO:0000313" key="1">
    <source>
        <dbReference type="EMBL" id="KAK7612665.1"/>
    </source>
</evidence>
<dbReference type="EMBL" id="JBBPBF010000009">
    <property type="protein sequence ID" value="KAK7612665.1"/>
    <property type="molecule type" value="Genomic_DNA"/>
</dbReference>
<gene>
    <name evidence="1" type="ORF">JOL62DRAFT_435587</name>
</gene>
<accession>A0ABR1NBU5</accession>
<sequence length="266" mass="28505">MAAQWVKKEKAFGRDSSSPSAVAMADDCSLGIAVMVDDCSPGAAVMADDCSLEDVSFFFYTHCGRATHQETGSSLLGIRIRCCGVTRRRHNFFGISFWHTAVGGGADVVIRGKECVSRIEDKVVAVAAAAAAAIAASCPSSFAPASSLIRRHSFTAGVCTHILHSRICDATCVVLHKPVCCGMWLAQVSCAGQELEVSPPTCALVDQERRRWRGEEALGASLSLGHWPDRPDSVEMMRQGRPVSFRQSRAVFSRCCSSTLSSGRVT</sequence>
<reference evidence="1 2" key="1">
    <citation type="submission" date="2024-04" db="EMBL/GenBank/DDBJ databases">
        <title>Phyllosticta paracitricarpa is synonymous to the EU quarantine fungus P. citricarpa based on phylogenomic analyses.</title>
        <authorList>
            <consortium name="Lawrence Berkeley National Laboratory"/>
            <person name="Van ingen-buijs V.A."/>
            <person name="Van westerhoven A.C."/>
            <person name="Haridas S."/>
            <person name="Skiadas P."/>
            <person name="Martin F."/>
            <person name="Groenewald J.Z."/>
            <person name="Crous P.W."/>
            <person name="Seidl M.F."/>
        </authorList>
    </citation>
    <scope>NUCLEOTIDE SEQUENCE [LARGE SCALE GENOMIC DNA]</scope>
    <source>
        <strain evidence="1 2">CBS 141358</strain>
    </source>
</reference>
<dbReference type="Proteomes" id="UP001367316">
    <property type="component" value="Unassembled WGS sequence"/>
</dbReference>
<proteinExistence type="predicted"/>
<keyword evidence="2" id="KW-1185">Reference proteome</keyword>
<protein>
    <submittedName>
        <fullName evidence="1">Uncharacterized protein</fullName>
    </submittedName>
</protein>
<name>A0ABR1NBU5_9PEZI</name>